<dbReference type="InterPro" id="IPR007921">
    <property type="entry name" value="CHAP_dom"/>
</dbReference>
<keyword evidence="3" id="KW-0812">Transmembrane</keyword>
<dbReference type="InterPro" id="IPR016047">
    <property type="entry name" value="M23ase_b-sheet_dom"/>
</dbReference>
<evidence type="ECO:0000313" key="5">
    <source>
        <dbReference type="EMBL" id="EIQ82681.1"/>
    </source>
</evidence>
<dbReference type="Pfam" id="PF05257">
    <property type="entry name" value="CHAP"/>
    <property type="match status" value="1"/>
</dbReference>
<keyword evidence="3" id="KW-0472">Membrane</keyword>
<dbReference type="Gene3D" id="3.90.1720.10">
    <property type="entry name" value="endopeptidase domain like (from Nostoc punctiforme)"/>
    <property type="match status" value="1"/>
</dbReference>
<dbReference type="Pfam" id="PF01551">
    <property type="entry name" value="Peptidase_M23"/>
    <property type="match status" value="1"/>
</dbReference>
<name>A0AAV3FU64_STRCB</name>
<evidence type="ECO:0000256" key="1">
    <source>
        <dbReference type="SAM" id="Coils"/>
    </source>
</evidence>
<dbReference type="Pfam" id="PF18013">
    <property type="entry name" value="Phage_lysozyme2"/>
    <property type="match status" value="1"/>
</dbReference>
<evidence type="ECO:0000313" key="6">
    <source>
        <dbReference type="Proteomes" id="UP000004423"/>
    </source>
</evidence>
<sequence>MDRERRQTHTQTRSNTYRKQDSSPKSNLRQRVKKIGQLSRHKVVERKRLKEESVTSFQRFVKLKPRKAVKQAKREYKRSAREVRQAKRQYRQAKQSGDEKRLKITKDRLNELKEKRKVAKKVQSLAYRRNGGTLKRKLARKGYQSNRRLAESTVSEQETVGDIAQARQKWRRSKANYHQAKRIGRYAGKLGVESTKRTYGLTNRGYNFIRGRGFTRTAMSDRWEVKLAKRMRNFRHRLAASKAGKGIKGGWKVTKILTSPIRSILANPLSIKSYLLAFFLLMFLALFMGGSSPMSQSEEDLNKTWLHLSKLDREFSDETVDYWTNIDDVVHFMNYRYEDFSLGDKVEPEPSAHEGITYDLFLGVIWKGLNDDVDNLKTMSDLYGKKDSKVPDIVLSENELEEYQELLELAEETGRYLPYQELSNPFSTDDETTEPLLITKRYGYVSPSEIYKGTVLQVQNGHNLYAVMSGEVEVKGDTVIIKADGAEFTYAKVGQIRVTSGDVINEGELIGKVSSSEGQEVFYQKLSDGIIDTWEYVNPGFYFEHTAYNQTTSIIRPLDLSGDIGSRIQQAADLIKKYEPKATMQGISAMLGNFWTESNITAKRAEGDYLSPPVGASETSWDDPNWLSLGGMAIYGKYPNIIHRGLGLGQWTDTQDGAIRHTLLLNYAKEKGKKWYDLELQIDFIFNGDSPYYRQTARDILTNSANVETLTQRFLVEWEGNSGDKLAERQNNANQVYHHLKNPSPILGGGTLASTFNFPPAYLGKLKYGPPTQASMTHQIGSGYPVGQCTWYVYNRLIEVGTIKGHEGYGYLGNGQDWVGNLVARGWKFSTLPTVGAVVSTQGGFDGTTFQYGHVGFVEHVNPDGTFLVSELNINGVQDRIHYRVCSPASYYTFATRN</sequence>
<dbReference type="RefSeq" id="WP_003045314.1">
    <property type="nucleotide sequence ID" value="NZ_AIDX01000001.2"/>
</dbReference>
<proteinExistence type="predicted"/>
<keyword evidence="1" id="KW-0175">Coiled coil</keyword>
<keyword evidence="3" id="KW-1133">Transmembrane helix</keyword>
<organism evidence="5 6">
    <name type="scientific">Streptococcus canis FSL Z3-227</name>
    <dbReference type="NCBI Taxonomy" id="482234"/>
    <lineage>
        <taxon>Bacteria</taxon>
        <taxon>Bacillati</taxon>
        <taxon>Bacillota</taxon>
        <taxon>Bacilli</taxon>
        <taxon>Lactobacillales</taxon>
        <taxon>Streptococcaceae</taxon>
        <taxon>Streptococcus</taxon>
    </lineage>
</organism>
<dbReference type="Gene3D" id="1.10.530.10">
    <property type="match status" value="1"/>
</dbReference>
<dbReference type="SUPFAM" id="SSF51261">
    <property type="entry name" value="Duplicated hybrid motif"/>
    <property type="match status" value="1"/>
</dbReference>
<evidence type="ECO:0000256" key="3">
    <source>
        <dbReference type="SAM" id="Phobius"/>
    </source>
</evidence>
<evidence type="ECO:0000259" key="4">
    <source>
        <dbReference type="PROSITE" id="PS50911"/>
    </source>
</evidence>
<dbReference type="AlphaFoldDB" id="A0AAV3FU64"/>
<dbReference type="PROSITE" id="PS50911">
    <property type="entry name" value="CHAP"/>
    <property type="match status" value="1"/>
</dbReference>
<dbReference type="InterPro" id="IPR038765">
    <property type="entry name" value="Papain-like_cys_pep_sf"/>
</dbReference>
<protein>
    <recommendedName>
        <fullName evidence="4">Peptidase C51 domain-containing protein</fullName>
    </recommendedName>
</protein>
<comment type="caution">
    <text evidence="5">The sequence shown here is derived from an EMBL/GenBank/DDBJ whole genome shotgun (WGS) entry which is preliminary data.</text>
</comment>
<feature type="region of interest" description="Disordered" evidence="2">
    <location>
        <begin position="1"/>
        <end position="40"/>
    </location>
</feature>
<dbReference type="Proteomes" id="UP000004423">
    <property type="component" value="Unassembled WGS sequence"/>
</dbReference>
<feature type="compositionally biased region" description="Basic residues" evidence="2">
    <location>
        <begin position="28"/>
        <end position="40"/>
    </location>
</feature>
<evidence type="ECO:0000256" key="2">
    <source>
        <dbReference type="SAM" id="MobiDB-lite"/>
    </source>
</evidence>
<feature type="compositionally biased region" description="Polar residues" evidence="2">
    <location>
        <begin position="9"/>
        <end position="27"/>
    </location>
</feature>
<feature type="transmembrane region" description="Helical" evidence="3">
    <location>
        <begin position="274"/>
        <end position="294"/>
    </location>
</feature>
<feature type="coiled-coil region" evidence="1">
    <location>
        <begin position="69"/>
        <end position="122"/>
    </location>
</feature>
<dbReference type="SUPFAM" id="SSF54001">
    <property type="entry name" value="Cysteine proteinases"/>
    <property type="match status" value="1"/>
</dbReference>
<gene>
    <name evidence="5" type="ORF">SCAZ3_09980</name>
</gene>
<dbReference type="EMBL" id="AIDX01000001">
    <property type="protein sequence ID" value="EIQ82681.1"/>
    <property type="molecule type" value="Genomic_DNA"/>
</dbReference>
<accession>A0AAV3FU64</accession>
<dbReference type="InterPro" id="IPR011055">
    <property type="entry name" value="Dup_hybrid_motif"/>
</dbReference>
<reference evidence="5 6" key="1">
    <citation type="journal article" date="2012" name="PLoS ONE">
        <title>Gene Repertoire Evolution of Streptococcus pyogenes Inferred from Phylogenomic Analysis with Streptococcus canis and Streptococcus dysgalactiae.</title>
        <authorList>
            <person name="Lefebure T."/>
            <person name="Richards V.P."/>
            <person name="Lang P."/>
            <person name="Pavinski-Bitar P."/>
            <person name="Stanhope M.J."/>
        </authorList>
    </citation>
    <scope>NUCLEOTIDE SEQUENCE [LARGE SCALE GENOMIC DNA]</scope>
    <source>
        <strain evidence="5 6">FSL Z3-227</strain>
    </source>
</reference>
<dbReference type="CDD" id="cd12797">
    <property type="entry name" value="M23_peptidase"/>
    <property type="match status" value="1"/>
</dbReference>
<feature type="domain" description="Peptidase C51" evidence="4">
    <location>
        <begin position="764"/>
        <end position="898"/>
    </location>
</feature>
<dbReference type="InterPro" id="IPR041219">
    <property type="entry name" value="Phage_lysozyme2"/>
</dbReference>
<dbReference type="Gene3D" id="2.70.70.10">
    <property type="entry name" value="Glucose Permease (Domain IIA)"/>
    <property type="match status" value="1"/>
</dbReference>